<feature type="compositionally biased region" description="Basic and acidic residues" evidence="8">
    <location>
        <begin position="157"/>
        <end position="174"/>
    </location>
</feature>
<dbReference type="GO" id="GO:0030915">
    <property type="term" value="C:Smc5-Smc6 complex"/>
    <property type="evidence" value="ECO:0007669"/>
    <property type="project" value="UniProtKB-UniRule"/>
</dbReference>
<dbReference type="Proteomes" id="UP000030742">
    <property type="component" value="Unassembled WGS sequence"/>
</dbReference>
<evidence type="ECO:0000256" key="3">
    <source>
        <dbReference type="ARBA" id="ARBA00022763"/>
    </source>
</evidence>
<gene>
    <name evidence="10" type="ORF">D910_12473</name>
</gene>
<dbReference type="PANTHER" id="PTHR16140">
    <property type="entry name" value="NON-STRUCTURAL MAINTENANCE OF CHROMOSOMES ELEMENT 4"/>
    <property type="match status" value="1"/>
</dbReference>
<dbReference type="GO" id="GO:0005634">
    <property type="term" value="C:nucleus"/>
    <property type="evidence" value="ECO:0007669"/>
    <property type="project" value="UniProtKB-SubCell"/>
</dbReference>
<dbReference type="AlphaFoldDB" id="U4UXW4"/>
<dbReference type="InterPro" id="IPR014854">
    <property type="entry name" value="Nse4_C"/>
</dbReference>
<evidence type="ECO:0000259" key="9">
    <source>
        <dbReference type="Pfam" id="PF08743"/>
    </source>
</evidence>
<feature type="domain" description="Non-structural maintenance of chromosome element 4 C-terminal" evidence="9">
    <location>
        <begin position="210"/>
        <end position="284"/>
    </location>
</feature>
<evidence type="ECO:0000256" key="4">
    <source>
        <dbReference type="ARBA" id="ARBA00023172"/>
    </source>
</evidence>
<dbReference type="InterPro" id="IPR027786">
    <property type="entry name" value="Nse4/EID"/>
</dbReference>
<evidence type="ECO:0000313" key="11">
    <source>
        <dbReference type="Proteomes" id="UP000030742"/>
    </source>
</evidence>
<sequence>MNCSGIQENVSSNLRSQQNRKLAYRELLSRTEKLDEAGDMGLETAQEIGDILQQANALNEEVRIEDRVQNADETLLDFKVISSASEIMKKCIHSVDVFTATYEPAEFALKLTQYMNEESEEPDLCTLMSLARLIVPEVPLERHLYGAYDLANVPQPKQKERSQRAPTEKMARKAPEKVVSVDQEEAHIQKIVESMNSVLNEAYKCNHQRPINYYDYIIDTESYATTIENMFYFGFLIRDGKASLDLVDLVPMIKPMKKHQAEAHRANGGQNSQIISSINMDTWEVGWHIG</sequence>
<dbReference type="GO" id="GO:0006281">
    <property type="term" value="P:DNA repair"/>
    <property type="evidence" value="ECO:0007669"/>
    <property type="project" value="UniProtKB-UniRule"/>
</dbReference>
<comment type="function">
    <text evidence="7">Component of the SMC5-SMC6 complex, that promotes sister chromatid alignment after DNA damage and facilitates double-stranded DNA breaks (DSBs) repair via homologous recombination between sister chromatids.</text>
</comment>
<evidence type="ECO:0000256" key="8">
    <source>
        <dbReference type="SAM" id="MobiDB-lite"/>
    </source>
</evidence>
<dbReference type="OrthoDB" id="2133758at2759"/>
<organism evidence="10 11">
    <name type="scientific">Dendroctonus ponderosae</name>
    <name type="common">Mountain pine beetle</name>
    <dbReference type="NCBI Taxonomy" id="77166"/>
    <lineage>
        <taxon>Eukaryota</taxon>
        <taxon>Metazoa</taxon>
        <taxon>Ecdysozoa</taxon>
        <taxon>Arthropoda</taxon>
        <taxon>Hexapoda</taxon>
        <taxon>Insecta</taxon>
        <taxon>Pterygota</taxon>
        <taxon>Neoptera</taxon>
        <taxon>Endopterygota</taxon>
        <taxon>Coleoptera</taxon>
        <taxon>Polyphaga</taxon>
        <taxon>Cucujiformia</taxon>
        <taxon>Curculionidae</taxon>
        <taxon>Scolytinae</taxon>
        <taxon>Dendroctonus</taxon>
    </lineage>
</organism>
<evidence type="ECO:0000313" key="10">
    <source>
        <dbReference type="EMBL" id="ERL95206.1"/>
    </source>
</evidence>
<dbReference type="EMBL" id="KB632410">
    <property type="protein sequence ID" value="ERL95206.1"/>
    <property type="molecule type" value="Genomic_DNA"/>
</dbReference>
<evidence type="ECO:0000256" key="1">
    <source>
        <dbReference type="ARBA" id="ARBA00004123"/>
    </source>
</evidence>
<evidence type="ECO:0000256" key="7">
    <source>
        <dbReference type="RuleBase" id="RU365071"/>
    </source>
</evidence>
<comment type="subunit">
    <text evidence="7">Component of the SMC5-SMC6 complex.</text>
</comment>
<name>U4UXW4_DENPD</name>
<evidence type="ECO:0000256" key="6">
    <source>
        <dbReference type="ARBA" id="ARBA00023242"/>
    </source>
</evidence>
<reference evidence="10 11" key="1">
    <citation type="journal article" date="2013" name="Genome Biol.">
        <title>Draft genome of the mountain pine beetle, Dendroctonus ponderosae Hopkins, a major forest pest.</title>
        <authorList>
            <person name="Keeling C.I."/>
            <person name="Yuen M.M."/>
            <person name="Liao N.Y."/>
            <person name="Docking T.R."/>
            <person name="Chan S.K."/>
            <person name="Taylor G.A."/>
            <person name="Palmquist D.L."/>
            <person name="Jackman S.D."/>
            <person name="Nguyen A."/>
            <person name="Li M."/>
            <person name="Henderson H."/>
            <person name="Janes J.K."/>
            <person name="Zhao Y."/>
            <person name="Pandoh P."/>
            <person name="Moore R."/>
            <person name="Sperling F.A."/>
            <person name="Huber D.P."/>
            <person name="Birol I."/>
            <person name="Jones S.J."/>
            <person name="Bohlmann J."/>
        </authorList>
    </citation>
    <scope>NUCLEOTIDE SEQUENCE</scope>
</reference>
<dbReference type="Pfam" id="PF08743">
    <property type="entry name" value="Nse4_C"/>
    <property type="match status" value="1"/>
</dbReference>
<evidence type="ECO:0000256" key="2">
    <source>
        <dbReference type="ARBA" id="ARBA00008997"/>
    </source>
</evidence>
<accession>U4UXW4</accession>
<dbReference type="STRING" id="77166.U4UXW4"/>
<keyword evidence="4 7" id="KW-0233">DNA recombination</keyword>
<keyword evidence="3 7" id="KW-0227">DNA damage</keyword>
<comment type="subcellular location">
    <subcellularLocation>
        <location evidence="1 7">Nucleus</location>
    </subcellularLocation>
</comment>
<keyword evidence="5 7" id="KW-0234">DNA repair</keyword>
<dbReference type="GO" id="GO:0006310">
    <property type="term" value="P:DNA recombination"/>
    <property type="evidence" value="ECO:0007669"/>
    <property type="project" value="UniProtKB-UniRule"/>
</dbReference>
<keyword evidence="6 7" id="KW-0539">Nucleus</keyword>
<dbReference type="PANTHER" id="PTHR16140:SF0">
    <property type="entry name" value="NON-STRUCTURAL MAINTENANCE OF CHROMOSOMES ELEMENT 4"/>
    <property type="match status" value="1"/>
</dbReference>
<comment type="similarity">
    <text evidence="2 7">Belongs to the NSE4 family.</text>
</comment>
<evidence type="ECO:0000256" key="5">
    <source>
        <dbReference type="ARBA" id="ARBA00023204"/>
    </source>
</evidence>
<feature type="region of interest" description="Disordered" evidence="8">
    <location>
        <begin position="155"/>
        <end position="174"/>
    </location>
</feature>
<proteinExistence type="inferred from homology"/>
<protein>
    <recommendedName>
        <fullName evidence="7">Non-structural maintenance of chromosomes element 4</fullName>
    </recommendedName>
</protein>